<evidence type="ECO:0000256" key="2">
    <source>
        <dbReference type="PROSITE-ProRule" id="PRU00169"/>
    </source>
</evidence>
<accession>A0A842HY39</accession>
<comment type="caution">
    <text evidence="4">The sequence shown here is derived from an EMBL/GenBank/DDBJ whole genome shotgun (WGS) entry which is preliminary data.</text>
</comment>
<dbReference type="GO" id="GO:0000160">
    <property type="term" value="P:phosphorelay signal transduction system"/>
    <property type="evidence" value="ECO:0007669"/>
    <property type="project" value="InterPro"/>
</dbReference>
<keyword evidence="5" id="KW-1185">Reference proteome</keyword>
<keyword evidence="1 2" id="KW-0597">Phosphoprotein</keyword>
<dbReference type="PROSITE" id="PS50110">
    <property type="entry name" value="RESPONSE_REGULATORY"/>
    <property type="match status" value="1"/>
</dbReference>
<dbReference type="Proteomes" id="UP000564378">
    <property type="component" value="Unassembled WGS sequence"/>
</dbReference>
<feature type="domain" description="Response regulatory" evidence="3">
    <location>
        <begin position="12"/>
        <end position="125"/>
    </location>
</feature>
<dbReference type="InterPro" id="IPR011006">
    <property type="entry name" value="CheY-like_superfamily"/>
</dbReference>
<dbReference type="RefSeq" id="WP_185801310.1">
    <property type="nucleotide sequence ID" value="NZ_JACJVJ010000002.1"/>
</dbReference>
<evidence type="ECO:0000256" key="1">
    <source>
        <dbReference type="ARBA" id="ARBA00022553"/>
    </source>
</evidence>
<sequence>MSESKIEGRGEKILFVEDQEDVAEVAQAMLEELGYAVIYAPNAQAALDILQERDDIDLLLTDIVMPGSLNGADLALRVQEEIGLKAVLVTGYADKAIPSDQFDRFDVILKPFRMEELGERVRAALDAS</sequence>
<protein>
    <submittedName>
        <fullName evidence="4">Response regulator</fullName>
    </submittedName>
</protein>
<feature type="modified residue" description="4-aspartylphosphate" evidence="2">
    <location>
        <position position="62"/>
    </location>
</feature>
<proteinExistence type="predicted"/>
<dbReference type="Gene3D" id="3.40.50.2300">
    <property type="match status" value="1"/>
</dbReference>
<evidence type="ECO:0000313" key="4">
    <source>
        <dbReference type="EMBL" id="MBC2778016.1"/>
    </source>
</evidence>
<dbReference type="PANTHER" id="PTHR44591">
    <property type="entry name" value="STRESS RESPONSE REGULATOR PROTEIN 1"/>
    <property type="match status" value="1"/>
</dbReference>
<dbReference type="Pfam" id="PF00072">
    <property type="entry name" value="Response_reg"/>
    <property type="match status" value="1"/>
</dbReference>
<organism evidence="4 5">
    <name type="scientific">Parasphingopyxis marina</name>
    <dbReference type="NCBI Taxonomy" id="2761622"/>
    <lineage>
        <taxon>Bacteria</taxon>
        <taxon>Pseudomonadati</taxon>
        <taxon>Pseudomonadota</taxon>
        <taxon>Alphaproteobacteria</taxon>
        <taxon>Sphingomonadales</taxon>
        <taxon>Sphingomonadaceae</taxon>
        <taxon>Parasphingopyxis</taxon>
    </lineage>
</organism>
<dbReference type="EMBL" id="JACJVJ010000002">
    <property type="protein sequence ID" value="MBC2778016.1"/>
    <property type="molecule type" value="Genomic_DNA"/>
</dbReference>
<reference evidence="4 5" key="1">
    <citation type="submission" date="2020-08" db="EMBL/GenBank/DDBJ databases">
        <title>Draft genome sequence of Parasphingopyxis sp. GrpM-11.</title>
        <authorList>
            <person name="Oh J."/>
            <person name="Roh D.-H."/>
        </authorList>
    </citation>
    <scope>NUCLEOTIDE SEQUENCE [LARGE SCALE GENOMIC DNA]</scope>
    <source>
        <strain evidence="4 5">GrpM-11</strain>
    </source>
</reference>
<dbReference type="InterPro" id="IPR050595">
    <property type="entry name" value="Bact_response_regulator"/>
</dbReference>
<evidence type="ECO:0000313" key="5">
    <source>
        <dbReference type="Proteomes" id="UP000564378"/>
    </source>
</evidence>
<name>A0A842HY39_9SPHN</name>
<dbReference type="PANTHER" id="PTHR44591:SF3">
    <property type="entry name" value="RESPONSE REGULATORY DOMAIN-CONTAINING PROTEIN"/>
    <property type="match status" value="1"/>
</dbReference>
<dbReference type="SMART" id="SM00448">
    <property type="entry name" value="REC"/>
    <property type="match status" value="1"/>
</dbReference>
<evidence type="ECO:0000259" key="3">
    <source>
        <dbReference type="PROSITE" id="PS50110"/>
    </source>
</evidence>
<dbReference type="SUPFAM" id="SSF52172">
    <property type="entry name" value="CheY-like"/>
    <property type="match status" value="1"/>
</dbReference>
<gene>
    <name evidence="4" type="ORF">H6P80_10350</name>
</gene>
<dbReference type="AlphaFoldDB" id="A0A842HY39"/>
<dbReference type="InterPro" id="IPR001789">
    <property type="entry name" value="Sig_transdc_resp-reg_receiver"/>
</dbReference>